<dbReference type="RefSeq" id="WP_311952627.1">
    <property type="nucleotide sequence ID" value="NZ_JAVLVU010000001.1"/>
</dbReference>
<dbReference type="EMBL" id="JAVLVU010000001">
    <property type="protein sequence ID" value="MDT3404848.1"/>
    <property type="molecule type" value="Genomic_DNA"/>
</dbReference>
<sequence length="247" mass="27403">MYNITKKLLFTAVLAGIISFNFSCKKGDQANEKTTLSQKEFALQLGKSLYQNFKQGSAKTVTATKGNLSYAERTVPPACGATTDSIINSYISANGLTQTVKGFLKLTYLCGGNNVFNGYALKDSIHTVKETAAAREEMTVKEDYVAMGSFGVVTINGKQTSHVQYNSKTGDQKVIDQYNDFTLKDLYYTPTGIQSAQIPYKANGTYNGTEFNFEGYIQFYFDIKFAVSVNGQVYWLYPADWSITEKI</sequence>
<evidence type="ECO:0000313" key="1">
    <source>
        <dbReference type="EMBL" id="MDT3404848.1"/>
    </source>
</evidence>
<reference evidence="2" key="1">
    <citation type="submission" date="2023-07" db="EMBL/GenBank/DDBJ databases">
        <title>Functional and genomic diversity of the sorghum phyllosphere microbiome.</title>
        <authorList>
            <person name="Shade A."/>
        </authorList>
    </citation>
    <scope>NUCLEOTIDE SEQUENCE [LARGE SCALE GENOMIC DNA]</scope>
    <source>
        <strain evidence="2">SORGH_AS_0422</strain>
    </source>
</reference>
<evidence type="ECO:0000313" key="2">
    <source>
        <dbReference type="Proteomes" id="UP001258315"/>
    </source>
</evidence>
<protein>
    <submittedName>
        <fullName evidence="1">Uncharacterized protein</fullName>
    </submittedName>
</protein>
<name>A0ABU3GYK5_9SPHI</name>
<comment type="caution">
    <text evidence="1">The sequence shown here is derived from an EMBL/GenBank/DDBJ whole genome shotgun (WGS) entry which is preliminary data.</text>
</comment>
<proteinExistence type="predicted"/>
<dbReference type="Proteomes" id="UP001258315">
    <property type="component" value="Unassembled WGS sequence"/>
</dbReference>
<gene>
    <name evidence="1" type="ORF">QE417_003920</name>
</gene>
<accession>A0ABU3GYK5</accession>
<organism evidence="1 2">
    <name type="scientific">Mucilaginibacter terrae</name>
    <dbReference type="NCBI Taxonomy" id="1955052"/>
    <lineage>
        <taxon>Bacteria</taxon>
        <taxon>Pseudomonadati</taxon>
        <taxon>Bacteroidota</taxon>
        <taxon>Sphingobacteriia</taxon>
        <taxon>Sphingobacteriales</taxon>
        <taxon>Sphingobacteriaceae</taxon>
        <taxon>Mucilaginibacter</taxon>
    </lineage>
</organism>
<keyword evidence="2" id="KW-1185">Reference proteome</keyword>